<feature type="domain" description="ASCH" evidence="1">
    <location>
        <begin position="13"/>
        <end position="76"/>
    </location>
</feature>
<proteinExistence type="predicted"/>
<protein>
    <recommendedName>
        <fullName evidence="1">ASCH domain-containing protein</fullName>
    </recommendedName>
</protein>
<dbReference type="STRING" id="1802624.A2982_02055"/>
<evidence type="ECO:0000259" key="1">
    <source>
        <dbReference type="Pfam" id="PF04266"/>
    </source>
</evidence>
<accession>A0A1F4V3A9</accession>
<comment type="caution">
    <text evidence="2">The sequence shown here is derived from an EMBL/GenBank/DDBJ whole genome shotgun (WGS) entry which is preliminary data.</text>
</comment>
<dbReference type="Pfam" id="PF04266">
    <property type="entry name" value="ASCH"/>
    <property type="match status" value="1"/>
</dbReference>
<dbReference type="InterPro" id="IPR007374">
    <property type="entry name" value="ASCH_domain"/>
</dbReference>
<evidence type="ECO:0000313" key="2">
    <source>
        <dbReference type="EMBL" id="OGC51639.1"/>
    </source>
</evidence>
<name>A0A1F4V3A9_UNCKA</name>
<reference evidence="2 3" key="1">
    <citation type="journal article" date="2016" name="Nat. Commun.">
        <title>Thousands of microbial genomes shed light on interconnected biogeochemical processes in an aquifer system.</title>
        <authorList>
            <person name="Anantharaman K."/>
            <person name="Brown C.T."/>
            <person name="Hug L.A."/>
            <person name="Sharon I."/>
            <person name="Castelle C.J."/>
            <person name="Probst A.J."/>
            <person name="Thomas B.C."/>
            <person name="Singh A."/>
            <person name="Wilkins M.J."/>
            <person name="Karaoz U."/>
            <person name="Brodie E.L."/>
            <person name="Williams K.H."/>
            <person name="Hubbard S.S."/>
            <person name="Banfield J.F."/>
        </authorList>
    </citation>
    <scope>NUCLEOTIDE SEQUENCE [LARGE SCALE GENOMIC DNA]</scope>
</reference>
<dbReference type="Proteomes" id="UP000178771">
    <property type="component" value="Unassembled WGS sequence"/>
</dbReference>
<sequence length="161" mass="18836">MFHIAIMKKSWGLLPKILSGEKTVESRWYKSKIAPWDRIEKRDVVYFKDSGKPVTAKAMVTKVKQYEIRDNEHALKVMSRYCEEDLGVSRIPDEVKDYIFTKKYAIFVWFNGVEKVPPFKIDKTGYGLQCAWVVTETDPSVAKRSTALLILLFLILFFRYI</sequence>
<gene>
    <name evidence="2" type="ORF">A2982_02055</name>
</gene>
<dbReference type="Gene3D" id="2.30.130.30">
    <property type="entry name" value="Hypothetical protein"/>
    <property type="match status" value="1"/>
</dbReference>
<evidence type="ECO:0000313" key="3">
    <source>
        <dbReference type="Proteomes" id="UP000178771"/>
    </source>
</evidence>
<organism evidence="2 3">
    <name type="scientific">candidate division WWE3 bacterium RIFCSPLOWO2_01_FULL_39_13</name>
    <dbReference type="NCBI Taxonomy" id="1802624"/>
    <lineage>
        <taxon>Bacteria</taxon>
        <taxon>Katanobacteria</taxon>
    </lineage>
</organism>
<dbReference type="AlphaFoldDB" id="A0A1F4V3A9"/>
<dbReference type="EMBL" id="MEVH01000016">
    <property type="protein sequence ID" value="OGC51639.1"/>
    <property type="molecule type" value="Genomic_DNA"/>
</dbReference>